<dbReference type="EMBL" id="PIPX01000004">
    <property type="protein sequence ID" value="RUO51779.1"/>
    <property type="molecule type" value="Genomic_DNA"/>
</dbReference>
<dbReference type="AlphaFoldDB" id="A0A432XSU4"/>
<sequence>MLMKKFSDNSGQAMVESLIVLTLLAGLLLLLTDTVFPLHEHQLKRIETGRAAVWNWQLNSTVEVTENYAFAKRAEVVLSPLKGLTGLALEQDNLRVIASAPDVAAMARLTDTWSPMSAEQLDSRPARLTPLARLQELGLGKIQNFISWLHFTEEFSAESLRFGYIANEATPAELACQRGQSC</sequence>
<evidence type="ECO:0000313" key="2">
    <source>
        <dbReference type="Proteomes" id="UP000287649"/>
    </source>
</evidence>
<accession>A0A432XSU4</accession>
<comment type="caution">
    <text evidence="1">The sequence shown here is derived from an EMBL/GenBank/DDBJ whole genome shotgun (WGS) entry which is preliminary data.</text>
</comment>
<evidence type="ECO:0000313" key="1">
    <source>
        <dbReference type="EMBL" id="RUO51779.1"/>
    </source>
</evidence>
<dbReference type="Proteomes" id="UP000287649">
    <property type="component" value="Unassembled WGS sequence"/>
</dbReference>
<organism evidence="1 2">
    <name type="scientific">Pseudidiomarina homiensis</name>
    <dbReference type="NCBI Taxonomy" id="364198"/>
    <lineage>
        <taxon>Bacteria</taxon>
        <taxon>Pseudomonadati</taxon>
        <taxon>Pseudomonadota</taxon>
        <taxon>Gammaproteobacteria</taxon>
        <taxon>Alteromonadales</taxon>
        <taxon>Idiomarinaceae</taxon>
        <taxon>Pseudidiomarina</taxon>
    </lineage>
</organism>
<name>A0A432XSU4_9GAMM</name>
<proteinExistence type="predicted"/>
<gene>
    <name evidence="1" type="ORF">CWI70_12200</name>
</gene>
<keyword evidence="2" id="KW-1185">Reference proteome</keyword>
<reference evidence="2" key="1">
    <citation type="journal article" date="2018" name="Front. Microbiol.">
        <title>Genome-Based Analysis Reveals the Taxonomy and Diversity of the Family Idiomarinaceae.</title>
        <authorList>
            <person name="Liu Y."/>
            <person name="Lai Q."/>
            <person name="Shao Z."/>
        </authorList>
    </citation>
    <scope>NUCLEOTIDE SEQUENCE [LARGE SCALE GENOMIC DNA]</scope>
    <source>
        <strain evidence="2">PO-M2</strain>
    </source>
</reference>
<protein>
    <submittedName>
        <fullName evidence="1">Uncharacterized protein</fullName>
    </submittedName>
</protein>